<dbReference type="EMBL" id="MDYQ01000127">
    <property type="protein sequence ID" value="PRP81350.1"/>
    <property type="molecule type" value="Genomic_DNA"/>
</dbReference>
<protein>
    <submittedName>
        <fullName evidence="1">Uncharacterized protein</fullName>
    </submittedName>
</protein>
<gene>
    <name evidence="1" type="ORF">PROFUN_11037</name>
</gene>
<dbReference type="InParanoid" id="A0A2P6NBM3"/>
<keyword evidence="2" id="KW-1185">Reference proteome</keyword>
<sequence length="127" mass="13908">WVLARDHSRLVRINGSQTLEVQFSVLMRGAGVFPSSQSVLSNKETTDSMHSDQGSKIGMVHFGFLQGERGCLTEQWPTTLQSNAAIDCVEAKEMGTSMFVMDAQMIAYFQEDKGSSLEPEAESSGDP</sequence>
<accession>A0A2P6NBM3</accession>
<name>A0A2P6NBM3_9EUKA</name>
<dbReference type="AlphaFoldDB" id="A0A2P6NBM3"/>
<evidence type="ECO:0000313" key="2">
    <source>
        <dbReference type="Proteomes" id="UP000241769"/>
    </source>
</evidence>
<dbReference type="Proteomes" id="UP000241769">
    <property type="component" value="Unassembled WGS sequence"/>
</dbReference>
<reference evidence="1 2" key="1">
    <citation type="journal article" date="2018" name="Genome Biol. Evol.">
        <title>Multiple Roots of Fruiting Body Formation in Amoebozoa.</title>
        <authorList>
            <person name="Hillmann F."/>
            <person name="Forbes G."/>
            <person name="Novohradska S."/>
            <person name="Ferling I."/>
            <person name="Riege K."/>
            <person name="Groth M."/>
            <person name="Westermann M."/>
            <person name="Marz M."/>
            <person name="Spaller T."/>
            <person name="Winckler T."/>
            <person name="Schaap P."/>
            <person name="Glockner G."/>
        </authorList>
    </citation>
    <scope>NUCLEOTIDE SEQUENCE [LARGE SCALE GENOMIC DNA]</scope>
    <source>
        <strain evidence="1 2">Jena</strain>
    </source>
</reference>
<comment type="caution">
    <text evidence="1">The sequence shown here is derived from an EMBL/GenBank/DDBJ whole genome shotgun (WGS) entry which is preliminary data.</text>
</comment>
<proteinExistence type="predicted"/>
<evidence type="ECO:0000313" key="1">
    <source>
        <dbReference type="EMBL" id="PRP81350.1"/>
    </source>
</evidence>
<feature type="non-terminal residue" evidence="1">
    <location>
        <position position="1"/>
    </location>
</feature>
<organism evidence="1 2">
    <name type="scientific">Planoprotostelium fungivorum</name>
    <dbReference type="NCBI Taxonomy" id="1890364"/>
    <lineage>
        <taxon>Eukaryota</taxon>
        <taxon>Amoebozoa</taxon>
        <taxon>Evosea</taxon>
        <taxon>Variosea</taxon>
        <taxon>Cavosteliida</taxon>
        <taxon>Cavosteliaceae</taxon>
        <taxon>Planoprotostelium</taxon>
    </lineage>
</organism>